<feature type="compositionally biased region" description="Basic residues" evidence="1">
    <location>
        <begin position="253"/>
        <end position="265"/>
    </location>
</feature>
<dbReference type="OrthoDB" id="674773at2759"/>
<dbReference type="Gene3D" id="3.30.559.10">
    <property type="entry name" value="Chloramphenicol acetyltransferase-like domain"/>
    <property type="match status" value="1"/>
</dbReference>
<protein>
    <submittedName>
        <fullName evidence="2">Uncharacterized protein</fullName>
    </submittedName>
</protein>
<keyword evidence="3" id="KW-1185">Reference proteome</keyword>
<comment type="caution">
    <text evidence="2">The sequence shown here is derived from an EMBL/GenBank/DDBJ whole genome shotgun (WGS) entry which is preliminary data.</text>
</comment>
<dbReference type="Proteomes" id="UP000604825">
    <property type="component" value="Unassembled WGS sequence"/>
</dbReference>
<name>A0A811QGV1_9POAL</name>
<dbReference type="EMBL" id="CAJGYO010000010">
    <property type="protein sequence ID" value="CAD6258431.1"/>
    <property type="molecule type" value="Genomic_DNA"/>
</dbReference>
<feature type="region of interest" description="Disordered" evidence="1">
    <location>
        <begin position="168"/>
        <end position="192"/>
    </location>
</feature>
<accession>A0A811QGV1</accession>
<dbReference type="InterPro" id="IPR023213">
    <property type="entry name" value="CAT-like_dom_sf"/>
</dbReference>
<evidence type="ECO:0000256" key="1">
    <source>
        <dbReference type="SAM" id="MobiDB-lite"/>
    </source>
</evidence>
<organism evidence="2 3">
    <name type="scientific">Miscanthus lutarioriparius</name>
    <dbReference type="NCBI Taxonomy" id="422564"/>
    <lineage>
        <taxon>Eukaryota</taxon>
        <taxon>Viridiplantae</taxon>
        <taxon>Streptophyta</taxon>
        <taxon>Embryophyta</taxon>
        <taxon>Tracheophyta</taxon>
        <taxon>Spermatophyta</taxon>
        <taxon>Magnoliopsida</taxon>
        <taxon>Liliopsida</taxon>
        <taxon>Poales</taxon>
        <taxon>Poaceae</taxon>
        <taxon>PACMAD clade</taxon>
        <taxon>Panicoideae</taxon>
        <taxon>Andropogonodae</taxon>
        <taxon>Andropogoneae</taxon>
        <taxon>Saccharinae</taxon>
        <taxon>Miscanthus</taxon>
    </lineage>
</organism>
<proteinExistence type="predicted"/>
<evidence type="ECO:0000313" key="2">
    <source>
        <dbReference type="EMBL" id="CAD6258431.1"/>
    </source>
</evidence>
<feature type="region of interest" description="Disordered" evidence="1">
    <location>
        <begin position="217"/>
        <end position="265"/>
    </location>
</feature>
<dbReference type="AlphaFoldDB" id="A0A811QGV1"/>
<reference evidence="2" key="1">
    <citation type="submission" date="2020-10" db="EMBL/GenBank/DDBJ databases">
        <authorList>
            <person name="Han B."/>
            <person name="Lu T."/>
            <person name="Zhao Q."/>
            <person name="Huang X."/>
            <person name="Zhao Y."/>
        </authorList>
    </citation>
    <scope>NUCLEOTIDE SEQUENCE</scope>
</reference>
<sequence>MDVQVRRSFVIPAPASEPSTEVPLTVFDLVAPTYHVTVLFAYAAPNPTNAALLDALAATLPRFLLLTARLVADDDRRPFFVSGRAGRARSWSRPRWRPRSDHLPLAPAPELASLHVPVGGGGDGDALLPLHLLMLQINRFACGASSSPRPRTTRPPTATHVHLLPRVGRRRPRQQQRRATTTKPPLDYVGGGLLPPAPYGPSAIVPRRPPRCEFEHRGTEFLRPRTPPPAGPRRSGWTLRRSPTCCCTSRASSWRRSRRTPPRRR</sequence>
<evidence type="ECO:0000313" key="3">
    <source>
        <dbReference type="Proteomes" id="UP000604825"/>
    </source>
</evidence>
<dbReference type="GO" id="GO:0016747">
    <property type="term" value="F:acyltransferase activity, transferring groups other than amino-acyl groups"/>
    <property type="evidence" value="ECO:0007669"/>
    <property type="project" value="UniProtKB-ARBA"/>
</dbReference>
<gene>
    <name evidence="2" type="ORF">NCGR_LOCUS41903</name>
</gene>